<organism evidence="1 2">
    <name type="scientific">Mucilaginibacter terrenus</name>
    <dbReference type="NCBI Taxonomy" id="2482727"/>
    <lineage>
        <taxon>Bacteria</taxon>
        <taxon>Pseudomonadati</taxon>
        <taxon>Bacteroidota</taxon>
        <taxon>Sphingobacteriia</taxon>
        <taxon>Sphingobacteriales</taxon>
        <taxon>Sphingobacteriaceae</taxon>
        <taxon>Mucilaginibacter</taxon>
    </lineage>
</organism>
<protein>
    <submittedName>
        <fullName evidence="1">Uncharacterized protein</fullName>
    </submittedName>
</protein>
<comment type="caution">
    <text evidence="1">The sequence shown here is derived from an EMBL/GenBank/DDBJ whole genome shotgun (WGS) entry which is preliminary data.</text>
</comment>
<keyword evidence="2" id="KW-1185">Reference proteome</keyword>
<accession>A0A3E2NMR4</accession>
<evidence type="ECO:0000313" key="1">
    <source>
        <dbReference type="EMBL" id="RFZ82289.1"/>
    </source>
</evidence>
<dbReference type="Proteomes" id="UP000260823">
    <property type="component" value="Unassembled WGS sequence"/>
</dbReference>
<reference evidence="1 2" key="1">
    <citation type="submission" date="2018-08" db="EMBL/GenBank/DDBJ databases">
        <title>Mucilaginibacter terrae sp. nov., isolated from manganese diggings.</title>
        <authorList>
            <person name="Huang Y."/>
            <person name="Zhou Z."/>
        </authorList>
    </citation>
    <scope>NUCLEOTIDE SEQUENCE [LARGE SCALE GENOMIC DNA]</scope>
    <source>
        <strain evidence="1 2">ZH6</strain>
    </source>
</reference>
<sequence>MQTLSAQVKTTVISKNAIPASIKYSGHVINAVNFTDEAGRHLVITTETGEKQAKSGEESYREAALYAYGYTLNKGAYHLDWKVQDFVMNAR</sequence>
<dbReference type="EMBL" id="QWDE01000003">
    <property type="protein sequence ID" value="RFZ82289.1"/>
    <property type="molecule type" value="Genomic_DNA"/>
</dbReference>
<gene>
    <name evidence="1" type="ORF">DYU05_16885</name>
</gene>
<dbReference type="AlphaFoldDB" id="A0A3E2NMR4"/>
<evidence type="ECO:0000313" key="2">
    <source>
        <dbReference type="Proteomes" id="UP000260823"/>
    </source>
</evidence>
<proteinExistence type="predicted"/>
<name>A0A3E2NMR4_9SPHI</name>